<dbReference type="PANTHER" id="PTHR43701:SF5">
    <property type="entry name" value="MEMBRANE TRANSPORTER PROTEIN-RELATED"/>
    <property type="match status" value="1"/>
</dbReference>
<protein>
    <recommendedName>
        <fullName evidence="5">Probable membrane transporter protein</fullName>
    </recommendedName>
</protein>
<feature type="transmembrane region" description="Helical" evidence="5">
    <location>
        <begin position="172"/>
        <end position="193"/>
    </location>
</feature>
<dbReference type="GO" id="GO:0005886">
    <property type="term" value="C:plasma membrane"/>
    <property type="evidence" value="ECO:0007669"/>
    <property type="project" value="UniProtKB-SubCell"/>
</dbReference>
<comment type="subcellular location">
    <subcellularLocation>
        <location evidence="5">Cell membrane</location>
        <topology evidence="5">Multi-pass membrane protein</topology>
    </subcellularLocation>
    <subcellularLocation>
        <location evidence="1">Membrane</location>
        <topology evidence="1">Multi-pass membrane protein</topology>
    </subcellularLocation>
</comment>
<keyword evidence="4 5" id="KW-0472">Membrane</keyword>
<accession>A0A5K7Z8T1</accession>
<dbReference type="InterPro" id="IPR002781">
    <property type="entry name" value="TM_pro_TauE-like"/>
</dbReference>
<feature type="transmembrane region" description="Helical" evidence="5">
    <location>
        <begin position="229"/>
        <end position="247"/>
    </location>
</feature>
<evidence type="ECO:0000256" key="2">
    <source>
        <dbReference type="ARBA" id="ARBA00022692"/>
    </source>
</evidence>
<reference evidence="6 7" key="1">
    <citation type="submission" date="2019-11" db="EMBL/GenBank/DDBJ databases">
        <title>Comparative genomics of hydrocarbon-degrading Desulfosarcina strains.</title>
        <authorList>
            <person name="Watanabe M."/>
            <person name="Kojima H."/>
            <person name="Fukui M."/>
        </authorList>
    </citation>
    <scope>NUCLEOTIDE SEQUENCE [LARGE SCALE GENOMIC DNA]</scope>
    <source>
        <strain evidence="6 7">PP31</strain>
    </source>
</reference>
<sequence>MTISLPLVAAIFLISLILTMVGLGGGLIFSPLFVLLGFAKVDAASASLFLNLIAAASAAYTYSRKKMVDFTLAVPLIVSSSLAAPVGSYINSRIELKYFLIVMAVVLAFASLRMLMSPGNNDEAVPIPPMRKIVGGGVIGAGIGLLGGFLGIGGGVFVVPLLIYVLKTPTKIAAASSTFIVCFSSLTGFMGYASMGQVDWRFILPAAVASFAGGQAGARIMSSRLKGKTIRTIFSVVLLVLCVKLLHRALFGL</sequence>
<dbReference type="KEGG" id="dwd:DSCW_58490"/>
<comment type="similarity">
    <text evidence="5">Belongs to the 4-toluene sulfonate uptake permease (TSUP) (TC 2.A.102) family.</text>
</comment>
<evidence type="ECO:0000256" key="1">
    <source>
        <dbReference type="ARBA" id="ARBA00004141"/>
    </source>
</evidence>
<keyword evidence="3 5" id="KW-1133">Transmembrane helix</keyword>
<evidence type="ECO:0000256" key="5">
    <source>
        <dbReference type="RuleBase" id="RU363041"/>
    </source>
</evidence>
<feature type="transmembrane region" description="Helical" evidence="5">
    <location>
        <begin position="44"/>
        <end position="63"/>
    </location>
</feature>
<feature type="transmembrane region" description="Helical" evidence="5">
    <location>
        <begin position="7"/>
        <end position="38"/>
    </location>
</feature>
<dbReference type="InterPro" id="IPR051598">
    <property type="entry name" value="TSUP/Inactive_protease-like"/>
</dbReference>
<keyword evidence="2 5" id="KW-0812">Transmembrane</keyword>
<feature type="transmembrane region" description="Helical" evidence="5">
    <location>
        <begin position="96"/>
        <end position="116"/>
    </location>
</feature>
<gene>
    <name evidence="6" type="ORF">DSCW_58490</name>
</gene>
<dbReference type="AlphaFoldDB" id="A0A5K7Z8T1"/>
<proteinExistence type="inferred from homology"/>
<name>A0A5K7Z8T1_9BACT</name>
<feature type="transmembrane region" description="Helical" evidence="5">
    <location>
        <begin position="137"/>
        <end position="166"/>
    </location>
</feature>
<dbReference type="PANTHER" id="PTHR43701">
    <property type="entry name" value="MEMBRANE TRANSPORTER PROTEIN MJ0441-RELATED"/>
    <property type="match status" value="1"/>
</dbReference>
<evidence type="ECO:0000313" key="6">
    <source>
        <dbReference type="EMBL" id="BBO78432.1"/>
    </source>
</evidence>
<dbReference type="OrthoDB" id="6631017at2"/>
<dbReference type="Proteomes" id="UP000427769">
    <property type="component" value="Chromosome"/>
</dbReference>
<evidence type="ECO:0000256" key="4">
    <source>
        <dbReference type="ARBA" id="ARBA00023136"/>
    </source>
</evidence>
<keyword evidence="5" id="KW-1003">Cell membrane</keyword>
<keyword evidence="7" id="KW-1185">Reference proteome</keyword>
<dbReference type="EMBL" id="AP021875">
    <property type="protein sequence ID" value="BBO78432.1"/>
    <property type="molecule type" value="Genomic_DNA"/>
</dbReference>
<dbReference type="Pfam" id="PF01925">
    <property type="entry name" value="TauE"/>
    <property type="match status" value="1"/>
</dbReference>
<evidence type="ECO:0000313" key="7">
    <source>
        <dbReference type="Proteomes" id="UP000427769"/>
    </source>
</evidence>
<evidence type="ECO:0000256" key="3">
    <source>
        <dbReference type="ARBA" id="ARBA00022989"/>
    </source>
</evidence>
<organism evidence="6 7">
    <name type="scientific">Desulfosarcina widdelii</name>
    <dbReference type="NCBI Taxonomy" id="947919"/>
    <lineage>
        <taxon>Bacteria</taxon>
        <taxon>Pseudomonadati</taxon>
        <taxon>Thermodesulfobacteriota</taxon>
        <taxon>Desulfobacteria</taxon>
        <taxon>Desulfobacterales</taxon>
        <taxon>Desulfosarcinaceae</taxon>
        <taxon>Desulfosarcina</taxon>
    </lineage>
</organism>
<dbReference type="RefSeq" id="WP_155307068.1">
    <property type="nucleotide sequence ID" value="NZ_AP021875.1"/>
</dbReference>